<dbReference type="AlphaFoldDB" id="A0A1H3HQG6"/>
<keyword evidence="1" id="KW-0812">Transmembrane</keyword>
<sequence length="65" mass="7173">MTINWKVLSAGEGWGVIGILGLIGIGFIGLIADFLLKKVIANKFYLNLIELLIIIIIFFSIPIEI</sequence>
<keyword evidence="1" id="KW-0472">Membrane</keyword>
<gene>
    <name evidence="2" type="ORF">SAMN05444411_1532</name>
</gene>
<accession>A0A1H3HQG6</accession>
<name>A0A1H3HQG6_9FLAO</name>
<dbReference type="EMBL" id="FNNJ01000053">
    <property type="protein sequence ID" value="SDY17670.1"/>
    <property type="molecule type" value="Genomic_DNA"/>
</dbReference>
<keyword evidence="3" id="KW-1185">Reference proteome</keyword>
<dbReference type="STRING" id="762486.SAMN05444411_1532"/>
<reference evidence="2 3" key="1">
    <citation type="submission" date="2016-10" db="EMBL/GenBank/DDBJ databases">
        <authorList>
            <person name="de Groot N.N."/>
        </authorList>
    </citation>
    <scope>NUCLEOTIDE SEQUENCE [LARGE SCALE GENOMIC DNA]</scope>
    <source>
        <strain evidence="2 3">DSM 24956</strain>
    </source>
</reference>
<evidence type="ECO:0000313" key="2">
    <source>
        <dbReference type="EMBL" id="SDY17670.1"/>
    </source>
</evidence>
<keyword evidence="1" id="KW-1133">Transmembrane helix</keyword>
<feature type="transmembrane region" description="Helical" evidence="1">
    <location>
        <begin position="44"/>
        <end position="63"/>
    </location>
</feature>
<evidence type="ECO:0000256" key="1">
    <source>
        <dbReference type="SAM" id="Phobius"/>
    </source>
</evidence>
<organism evidence="2 3">
    <name type="scientific">Lutibacter oricola</name>
    <dbReference type="NCBI Taxonomy" id="762486"/>
    <lineage>
        <taxon>Bacteria</taxon>
        <taxon>Pseudomonadati</taxon>
        <taxon>Bacteroidota</taxon>
        <taxon>Flavobacteriia</taxon>
        <taxon>Flavobacteriales</taxon>
        <taxon>Flavobacteriaceae</taxon>
        <taxon>Lutibacter</taxon>
    </lineage>
</organism>
<protein>
    <submittedName>
        <fullName evidence="2">Uncharacterized protein</fullName>
    </submittedName>
</protein>
<feature type="transmembrane region" description="Helical" evidence="1">
    <location>
        <begin position="14"/>
        <end position="32"/>
    </location>
</feature>
<proteinExistence type="predicted"/>
<dbReference type="Proteomes" id="UP000199595">
    <property type="component" value="Unassembled WGS sequence"/>
</dbReference>
<evidence type="ECO:0000313" key="3">
    <source>
        <dbReference type="Proteomes" id="UP000199595"/>
    </source>
</evidence>